<dbReference type="eggNOG" id="KOG0017">
    <property type="taxonomic scope" value="Eukaryota"/>
</dbReference>
<gene>
    <name evidence="2" type="ORF">Kpol_381p2</name>
</gene>
<evidence type="ECO:0000259" key="1">
    <source>
        <dbReference type="Pfam" id="PF07727"/>
    </source>
</evidence>
<dbReference type="EMBL" id="DS480520">
    <property type="protein sequence ID" value="EDO14703.1"/>
    <property type="molecule type" value="Genomic_DNA"/>
</dbReference>
<dbReference type="InterPro" id="IPR043502">
    <property type="entry name" value="DNA/RNA_pol_sf"/>
</dbReference>
<name>A7TSQ0_VANPO</name>
<dbReference type="AlphaFoldDB" id="A7TSQ0"/>
<dbReference type="SUPFAM" id="SSF56672">
    <property type="entry name" value="DNA/RNA polymerases"/>
    <property type="match status" value="1"/>
</dbReference>
<evidence type="ECO:0000313" key="3">
    <source>
        <dbReference type="Proteomes" id="UP000000267"/>
    </source>
</evidence>
<organism evidence="3">
    <name type="scientific">Vanderwaltozyma polyspora (strain ATCC 22028 / DSM 70294 / BCRC 21397 / CBS 2163 / NBRC 10782 / NRRL Y-8283 / UCD 57-17)</name>
    <name type="common">Kluyveromyces polysporus</name>
    <dbReference type="NCBI Taxonomy" id="436907"/>
    <lineage>
        <taxon>Eukaryota</taxon>
        <taxon>Fungi</taxon>
        <taxon>Dikarya</taxon>
        <taxon>Ascomycota</taxon>
        <taxon>Saccharomycotina</taxon>
        <taxon>Saccharomycetes</taxon>
        <taxon>Saccharomycetales</taxon>
        <taxon>Saccharomycetaceae</taxon>
        <taxon>Vanderwaltozyma</taxon>
    </lineage>
</organism>
<dbReference type="Proteomes" id="UP000000267">
    <property type="component" value="Unassembled WGS sequence"/>
</dbReference>
<dbReference type="PhylomeDB" id="A7TSQ0"/>
<evidence type="ECO:0000313" key="2">
    <source>
        <dbReference type="EMBL" id="EDO14703.1"/>
    </source>
</evidence>
<dbReference type="InParanoid" id="A7TSQ0"/>
<reference evidence="2 3" key="1">
    <citation type="journal article" date="2007" name="Proc. Natl. Acad. Sci. U.S.A.">
        <title>Independent sorting-out of thousands of duplicated gene pairs in two yeast species descended from a whole-genome duplication.</title>
        <authorList>
            <person name="Scannell D.R."/>
            <person name="Frank A.C."/>
            <person name="Conant G.C."/>
            <person name="Byrne K.P."/>
            <person name="Woolfit M."/>
            <person name="Wolfe K.H."/>
        </authorList>
    </citation>
    <scope>NUCLEOTIDE SEQUENCE [LARGE SCALE GENOMIC DNA]</scope>
    <source>
        <strain evidence="3">ATCC 22028 / DSM 70294 / BCRC 21397 / CBS 2163 / NBRC 10782 / NRRL Y-8283 / UCD 57-17</strain>
    </source>
</reference>
<dbReference type="OMA" id="LEWNERI"/>
<dbReference type="PANTHER" id="PTHR11439:SF483">
    <property type="entry name" value="PEPTIDE SYNTHASE GLIP-LIKE, PUTATIVE (AFU_ORTHOLOGUE AFUA_3G12920)-RELATED"/>
    <property type="match status" value="1"/>
</dbReference>
<dbReference type="GeneID" id="5542730"/>
<accession>A7TSQ0</accession>
<feature type="domain" description="Reverse transcriptase Ty1/copia-type" evidence="1">
    <location>
        <begin position="1"/>
        <end position="151"/>
    </location>
</feature>
<dbReference type="RefSeq" id="XP_001642561.1">
    <property type="nucleotide sequence ID" value="XM_001642511.1"/>
</dbReference>
<keyword evidence="3" id="KW-1185">Reference proteome</keyword>
<dbReference type="STRING" id="436907.A7TSQ0"/>
<sequence length="403" mass="45228">MDIDTAFLNSTKDDCVYVRQPPGFVNPSHPDWVWKLHGGVYGLKQAPLLWNKHINKSLINLGFTRHEGEYGLYFRNTLDGILLVALYVVDLLVASPSARVMDVTKSKIKSLYSIKDLGPVSKFLGMNISQSSNGDISLSLADYISKAASTQGTPLHKQVHTPLSPSVNYFNDKSSPVEDITSYQSIVGQLIFISNSGRPDVAHSVSLLSRFLKDPRVVHLNAAHRVLQYLYTYRLRGLHYRTGSSLGLTVYSDASHGSLTDLPFSTGGYVTLLSGGCVIWSSKKIKTTICLSSTEAEYIAGSEAVKEIEWLSNLFKYMNLKFDQTKLFVDNEPAINLSKNPVYHPRTKHIDLKFHKMRHVVEQGTLTLDYVNTKDQLADIMTKVFPRDKFESLRNELVVELKH</sequence>
<protein>
    <submittedName>
        <fullName evidence="2">Tkp5 protein</fullName>
    </submittedName>
</protein>
<dbReference type="InterPro" id="IPR013103">
    <property type="entry name" value="RVT_2"/>
</dbReference>
<dbReference type="PANTHER" id="PTHR11439">
    <property type="entry name" value="GAG-POL-RELATED RETROTRANSPOSON"/>
    <property type="match status" value="1"/>
</dbReference>
<proteinExistence type="predicted"/>
<dbReference type="OrthoDB" id="4069911at2759"/>
<dbReference type="HOGENOM" id="CLU_001650_21_0_1"/>
<dbReference type="CDD" id="cd09272">
    <property type="entry name" value="RNase_HI_RT_Ty1"/>
    <property type="match status" value="1"/>
</dbReference>
<dbReference type="Pfam" id="PF07727">
    <property type="entry name" value="RVT_2"/>
    <property type="match status" value="1"/>
</dbReference>
<dbReference type="KEGG" id="vpo:Kpol_381p2"/>